<reference evidence="1 2" key="1">
    <citation type="journal article" date="2010" name="Stand. Genomic Sci.">
        <title>Complete genome sequence of Spirosoma linguale type strain (1).</title>
        <authorList>
            <person name="Lail K."/>
            <person name="Sikorski J."/>
            <person name="Saunders E."/>
            <person name="Lapidus A."/>
            <person name="Glavina Del Rio T."/>
            <person name="Copeland A."/>
            <person name="Tice H."/>
            <person name="Cheng J.-F."/>
            <person name="Lucas S."/>
            <person name="Nolan M."/>
            <person name="Bruce D."/>
            <person name="Goodwin L."/>
            <person name="Pitluck S."/>
            <person name="Ivanova N."/>
            <person name="Mavromatis K."/>
            <person name="Ovchinnikova G."/>
            <person name="Pati A."/>
            <person name="Chen A."/>
            <person name="Palaniappan K."/>
            <person name="Land M."/>
            <person name="Hauser L."/>
            <person name="Chang Y.-J."/>
            <person name="Jeffries C.D."/>
            <person name="Chain P."/>
            <person name="Brettin T."/>
            <person name="Detter J.C."/>
            <person name="Schuetze A."/>
            <person name="Rohde M."/>
            <person name="Tindall B.J."/>
            <person name="Goeker M."/>
            <person name="Bristow J."/>
            <person name="Eisen J.A."/>
            <person name="Markowitz V."/>
            <person name="Hugenholtz P."/>
            <person name="Kyrpides N.C."/>
            <person name="Klenk H.-P."/>
            <person name="Chen F."/>
        </authorList>
    </citation>
    <scope>NUCLEOTIDE SEQUENCE [LARGE SCALE GENOMIC DNA]</scope>
    <source>
        <strain evidence="2">ATCC 33905 / DSM 74 / LMG 10896 / Claus 1</strain>
    </source>
</reference>
<dbReference type="AlphaFoldDB" id="D2QCY7"/>
<accession>D2QCY7</accession>
<dbReference type="KEGG" id="sli:Slin_5016"/>
<dbReference type="eggNOG" id="ENOG50344IN">
    <property type="taxonomic scope" value="Bacteria"/>
</dbReference>
<proteinExistence type="predicted"/>
<organism evidence="1 2">
    <name type="scientific">Spirosoma linguale (strain ATCC 33905 / DSM 74 / LMG 10896 / Claus 1)</name>
    <dbReference type="NCBI Taxonomy" id="504472"/>
    <lineage>
        <taxon>Bacteria</taxon>
        <taxon>Pseudomonadati</taxon>
        <taxon>Bacteroidota</taxon>
        <taxon>Cytophagia</taxon>
        <taxon>Cytophagales</taxon>
        <taxon>Cytophagaceae</taxon>
        <taxon>Spirosoma</taxon>
    </lineage>
</organism>
<evidence type="ECO:0000313" key="1">
    <source>
        <dbReference type="EMBL" id="ADB40993.1"/>
    </source>
</evidence>
<name>D2QCY7_SPILD</name>
<keyword evidence="2" id="KW-1185">Reference proteome</keyword>
<dbReference type="HOGENOM" id="CLU_121455_0_0_10"/>
<evidence type="ECO:0000313" key="2">
    <source>
        <dbReference type="Proteomes" id="UP000002028"/>
    </source>
</evidence>
<protein>
    <submittedName>
        <fullName evidence="1">Uncharacterized protein</fullName>
    </submittedName>
</protein>
<dbReference type="EMBL" id="CP001769">
    <property type="protein sequence ID" value="ADB40993.1"/>
    <property type="molecule type" value="Genomic_DNA"/>
</dbReference>
<dbReference type="Proteomes" id="UP000002028">
    <property type="component" value="Chromosome"/>
</dbReference>
<gene>
    <name evidence="1" type="ordered locus">Slin_5016</name>
</gene>
<sequence length="193" mass="21903">MSSKPLLRKRLFDFSTLWNQPCVCILGSKTTHSLFMLRNTFTSFILGLGIFVSSAVQAQTLTADTNWLKEKLNSLVIDKDESVNPQFDFNDCQMTMKVDTKEEGITVKMDMNWPLKEIRKVSYKPSTGGAYTLLLDIPGDKVKGKMKIGIFSKKIRSKANEGHTSIDLRTTDEKLVQEIKQRFEGAIKQCQAR</sequence>